<protein>
    <submittedName>
        <fullName evidence="1">Uncharacterized protein</fullName>
    </submittedName>
</protein>
<accession>A0A6H1QV53</accession>
<reference evidence="1" key="1">
    <citation type="journal article" date="2020" name="Sci. Adv.">
        <title>Virus-host coexistence in phytoplankton through the genomic lens.</title>
        <authorList>
            <person name="Yau S."/>
            <person name="Krasovec M."/>
            <person name="Benites L.F."/>
            <person name="Rombauts S."/>
            <person name="Groussin M."/>
            <person name="Vancaester E."/>
            <person name="Aury J.M."/>
            <person name="Derelle E."/>
            <person name="Desdevises Y."/>
            <person name="Escande M.L."/>
            <person name="Grimsley N."/>
            <person name="Guy J."/>
            <person name="Moreau H."/>
            <person name="Sanchez-Brosseau S."/>
            <person name="van de Peer Y."/>
            <person name="Vandepoele K."/>
            <person name="Gourbiere S."/>
            <person name="Piganeau G."/>
        </authorList>
    </citation>
    <scope>NUCLEOTIDE SEQUENCE</scope>
    <source>
        <strain evidence="1">OmV2</strain>
    </source>
</reference>
<sequence length="90" mass="10555">MALILVGVTAFLVAMLVNDIDFPTIAPEVDEFHMYSGIHPQLYKEYLQYTREGRRIDAQNALEELALYADFDFREEIQEKILKRQESLFI</sequence>
<proteinExistence type="predicted"/>
<gene>
    <name evidence="1" type="ORF">orf00121</name>
</gene>
<organism evidence="1">
    <name type="scientific">Ostreococcus mediterraneus virus 2</name>
    <dbReference type="NCBI Taxonomy" id="2726183"/>
    <lineage>
        <taxon>Viruses</taxon>
        <taxon>Varidnaviria</taxon>
        <taxon>Bamfordvirae</taxon>
        <taxon>Nucleocytoviricota</taxon>
        <taxon>Megaviricetes</taxon>
        <taxon>Algavirales</taxon>
        <taxon>Phycodnaviridae</taxon>
        <taxon>Prasinovirus</taxon>
    </lineage>
</organism>
<evidence type="ECO:0000313" key="1">
    <source>
        <dbReference type="EMBL" id="QIZ31137.1"/>
    </source>
</evidence>
<name>A0A6H1QV53_9PHYC</name>
<dbReference type="EMBL" id="MN688676">
    <property type="protein sequence ID" value="QIZ31137.1"/>
    <property type="molecule type" value="Genomic_DNA"/>
</dbReference>